<dbReference type="PANTHER" id="PTHR33883:SF10">
    <property type="entry name" value="WPP DOMAIN-ASSOCIATED PROTEIN"/>
    <property type="match status" value="1"/>
</dbReference>
<feature type="coiled-coil region" evidence="1">
    <location>
        <begin position="450"/>
        <end position="477"/>
    </location>
</feature>
<dbReference type="Proteomes" id="UP000241394">
    <property type="component" value="Chromosome LG19"/>
</dbReference>
<keyword evidence="3" id="KW-1185">Reference proteome</keyword>
<sequence length="895" mass="101855">MKDQKVTVVARDLGGGASSSCDKFVQQVSSARKSENLGVALLEDLDSYWDDINDRLTISRMVSDSVIKGMVKAVEQVAEEQITAKELELTSLKEILHFHPSDANKSDSIGSSLRYREARGVGNGLYYSFSEAFTEHDKMRESLGSLRSVTAGEIEKLKKEIDGIRGCSSMRRISSGSELLGLCGILQEKASQSLMGVDKRVGYLKMTVDTMCVQMDDMVKLTKASLSEWQQEQEFEREIEAMVMQSSIRSLCEEFEERLWDQNVRLCGSQSVDWLGRIDEVSNLRKELDVILKSLSNLETGQLISHGSRDMDHFHRKALRNHVSPSSSLWEGHGISEESKNGMPENWEAAQLKHMTKDELVNYFNNMITEMRRNHESDMQKMTEEYFSLKREYLKEKGSSLLLRKDKDLDAVRKKIPVVILKLDDILVENKILSTLSDNSETLGSLKGRLDSLLLENRQLRDSLSDKRKEVKCLTSQVSDAAEKMLQHSLAETNLLKLVGNLKSAVEDAEFEASITEDIYKCFLREVIPQINCDTEELEMQSIVMKDIYGILYREAARDTDATNKCEVGDSDIESLVMQGLCGVIFEEAIKDAQSQFSNLNTKYLDEKENRVALELKVMEIEEGFRFMIEEKERLEQQVHLLVASLEEKEKLELELSTALVKEKEQFQLASQEINDLKNHSSYLQTLISERSKDLDSMKGELTDLLEQIKVYKTEINKLNQKLEVMSKELREADGGRNMLLGVIREKQNDILLLEAKQNEQRKKMQAVIGLVHGLSRALSDLESQIAEGIKNNNLRLEESRSQLSSLTRETIIVKKTSLLYKRKLDRRCNDLQLAEAEVDLLGDEVDALSSLLEKIYIALDHYSPILRHYTGITEILKLIKIELSGEYTKAMRSA</sequence>
<dbReference type="EMBL" id="NKQK01000019">
    <property type="protein sequence ID" value="PSS02728.1"/>
    <property type="molecule type" value="Genomic_DNA"/>
</dbReference>
<dbReference type="PANTHER" id="PTHR33883">
    <property type="entry name" value="WPP DOMAIN-ASSOCIATED PROTEIN"/>
    <property type="match status" value="1"/>
</dbReference>
<dbReference type="FunCoup" id="A0A2R6Q630">
    <property type="interactions" value="979"/>
</dbReference>
<evidence type="ECO:0000256" key="1">
    <source>
        <dbReference type="SAM" id="Coils"/>
    </source>
</evidence>
<dbReference type="OrthoDB" id="619142at2759"/>
<reference evidence="2 3" key="1">
    <citation type="submission" date="2017-07" db="EMBL/GenBank/DDBJ databases">
        <title>An improved, manually edited Actinidia chinensis var. chinensis (kiwifruit) genome highlights the challenges associated with draft genomes and gene prediction in plants.</title>
        <authorList>
            <person name="Pilkington S."/>
            <person name="Crowhurst R."/>
            <person name="Hilario E."/>
            <person name="Nardozza S."/>
            <person name="Fraser L."/>
            <person name="Peng Y."/>
            <person name="Gunaseelan K."/>
            <person name="Simpson R."/>
            <person name="Tahir J."/>
            <person name="Deroles S."/>
            <person name="Templeton K."/>
            <person name="Luo Z."/>
            <person name="Davy M."/>
            <person name="Cheng C."/>
            <person name="Mcneilage M."/>
            <person name="Scaglione D."/>
            <person name="Liu Y."/>
            <person name="Zhang Q."/>
            <person name="Datson P."/>
            <person name="De Silva N."/>
            <person name="Gardiner S."/>
            <person name="Bassett H."/>
            <person name="Chagne D."/>
            <person name="Mccallum J."/>
            <person name="Dzierzon H."/>
            <person name="Deng C."/>
            <person name="Wang Y.-Y."/>
            <person name="Barron N."/>
            <person name="Manako K."/>
            <person name="Bowen J."/>
            <person name="Foster T."/>
            <person name="Erridge Z."/>
            <person name="Tiffin H."/>
            <person name="Waite C."/>
            <person name="Davies K."/>
            <person name="Grierson E."/>
            <person name="Laing W."/>
            <person name="Kirk R."/>
            <person name="Chen X."/>
            <person name="Wood M."/>
            <person name="Montefiori M."/>
            <person name="Brummell D."/>
            <person name="Schwinn K."/>
            <person name="Catanach A."/>
            <person name="Fullerton C."/>
            <person name="Li D."/>
            <person name="Meiyalaghan S."/>
            <person name="Nieuwenhuizen N."/>
            <person name="Read N."/>
            <person name="Prakash R."/>
            <person name="Hunter D."/>
            <person name="Zhang H."/>
            <person name="Mckenzie M."/>
            <person name="Knabel M."/>
            <person name="Harris A."/>
            <person name="Allan A."/>
            <person name="Chen A."/>
            <person name="Janssen B."/>
            <person name="Plunkett B."/>
            <person name="Dwamena C."/>
            <person name="Voogd C."/>
            <person name="Leif D."/>
            <person name="Lafferty D."/>
            <person name="Souleyre E."/>
            <person name="Varkonyi-Gasic E."/>
            <person name="Gambi F."/>
            <person name="Hanley J."/>
            <person name="Yao J.-L."/>
            <person name="Cheung J."/>
            <person name="David K."/>
            <person name="Warren B."/>
            <person name="Marsh K."/>
            <person name="Snowden K."/>
            <person name="Lin-Wang K."/>
            <person name="Brian L."/>
            <person name="Martinez-Sanchez M."/>
            <person name="Wang M."/>
            <person name="Ileperuma N."/>
            <person name="Macnee N."/>
            <person name="Campin R."/>
            <person name="Mcatee P."/>
            <person name="Drummond R."/>
            <person name="Espley R."/>
            <person name="Ireland H."/>
            <person name="Wu R."/>
            <person name="Atkinson R."/>
            <person name="Karunairetnam S."/>
            <person name="Bulley S."/>
            <person name="Chunkath S."/>
            <person name="Hanley Z."/>
            <person name="Storey R."/>
            <person name="Thrimawithana A."/>
            <person name="Thomson S."/>
            <person name="David C."/>
            <person name="Testolin R."/>
        </authorList>
    </citation>
    <scope>NUCLEOTIDE SEQUENCE [LARGE SCALE GENOMIC DNA]</scope>
    <source>
        <strain evidence="3">cv. Red5</strain>
        <tissue evidence="2">Young leaf</tissue>
    </source>
</reference>
<keyword evidence="1" id="KW-0175">Coiled coil</keyword>
<dbReference type="InterPro" id="IPR037490">
    <property type="entry name" value="WAP"/>
</dbReference>
<comment type="caution">
    <text evidence="2">The sequence shown here is derived from an EMBL/GenBank/DDBJ whole genome shotgun (WGS) entry which is preliminary data.</text>
</comment>
<dbReference type="STRING" id="1590841.A0A2R6Q630"/>
<accession>A0A2R6Q630</accession>
<protein>
    <submittedName>
        <fullName evidence="2">WPP domain-associated protein</fullName>
    </submittedName>
</protein>
<gene>
    <name evidence="2" type="ORF">CEY00_Acc21140</name>
</gene>
<proteinExistence type="predicted"/>
<feature type="coiled-coil region" evidence="1">
    <location>
        <begin position="590"/>
        <end position="764"/>
    </location>
</feature>
<dbReference type="InParanoid" id="A0A2R6Q630"/>
<reference evidence="3" key="2">
    <citation type="journal article" date="2018" name="BMC Genomics">
        <title>A manually annotated Actinidia chinensis var. chinensis (kiwifruit) genome highlights the challenges associated with draft genomes and gene prediction in plants.</title>
        <authorList>
            <person name="Pilkington S.M."/>
            <person name="Crowhurst R."/>
            <person name="Hilario E."/>
            <person name="Nardozza S."/>
            <person name="Fraser L."/>
            <person name="Peng Y."/>
            <person name="Gunaseelan K."/>
            <person name="Simpson R."/>
            <person name="Tahir J."/>
            <person name="Deroles S.C."/>
            <person name="Templeton K."/>
            <person name="Luo Z."/>
            <person name="Davy M."/>
            <person name="Cheng C."/>
            <person name="McNeilage M."/>
            <person name="Scaglione D."/>
            <person name="Liu Y."/>
            <person name="Zhang Q."/>
            <person name="Datson P."/>
            <person name="De Silva N."/>
            <person name="Gardiner S.E."/>
            <person name="Bassett H."/>
            <person name="Chagne D."/>
            <person name="McCallum J."/>
            <person name="Dzierzon H."/>
            <person name="Deng C."/>
            <person name="Wang Y.Y."/>
            <person name="Barron L."/>
            <person name="Manako K."/>
            <person name="Bowen J."/>
            <person name="Foster T.M."/>
            <person name="Erridge Z.A."/>
            <person name="Tiffin H."/>
            <person name="Waite C.N."/>
            <person name="Davies K.M."/>
            <person name="Grierson E.P."/>
            <person name="Laing W.A."/>
            <person name="Kirk R."/>
            <person name="Chen X."/>
            <person name="Wood M."/>
            <person name="Montefiori M."/>
            <person name="Brummell D.A."/>
            <person name="Schwinn K.E."/>
            <person name="Catanach A."/>
            <person name="Fullerton C."/>
            <person name="Li D."/>
            <person name="Meiyalaghan S."/>
            <person name="Nieuwenhuizen N."/>
            <person name="Read N."/>
            <person name="Prakash R."/>
            <person name="Hunter D."/>
            <person name="Zhang H."/>
            <person name="McKenzie M."/>
            <person name="Knabel M."/>
            <person name="Harris A."/>
            <person name="Allan A.C."/>
            <person name="Gleave A."/>
            <person name="Chen A."/>
            <person name="Janssen B.J."/>
            <person name="Plunkett B."/>
            <person name="Ampomah-Dwamena C."/>
            <person name="Voogd C."/>
            <person name="Leif D."/>
            <person name="Lafferty D."/>
            <person name="Souleyre E.J.F."/>
            <person name="Varkonyi-Gasic E."/>
            <person name="Gambi F."/>
            <person name="Hanley J."/>
            <person name="Yao J.L."/>
            <person name="Cheung J."/>
            <person name="David K.M."/>
            <person name="Warren B."/>
            <person name="Marsh K."/>
            <person name="Snowden K.C."/>
            <person name="Lin-Wang K."/>
            <person name="Brian L."/>
            <person name="Martinez-Sanchez M."/>
            <person name="Wang M."/>
            <person name="Ileperuma N."/>
            <person name="Macnee N."/>
            <person name="Campin R."/>
            <person name="McAtee P."/>
            <person name="Drummond R.S.M."/>
            <person name="Espley R.V."/>
            <person name="Ireland H.S."/>
            <person name="Wu R."/>
            <person name="Atkinson R.G."/>
            <person name="Karunairetnam S."/>
            <person name="Bulley S."/>
            <person name="Chunkath S."/>
            <person name="Hanley Z."/>
            <person name="Storey R."/>
            <person name="Thrimawithana A.H."/>
            <person name="Thomson S."/>
            <person name="David C."/>
            <person name="Testolin R."/>
            <person name="Huang H."/>
            <person name="Hellens R.P."/>
            <person name="Schaffer R.J."/>
        </authorList>
    </citation>
    <scope>NUCLEOTIDE SEQUENCE [LARGE SCALE GENOMIC DNA]</scope>
    <source>
        <strain evidence="3">cv. Red5</strain>
    </source>
</reference>
<name>A0A2R6Q630_ACTCC</name>
<dbReference type="Gramene" id="PSS02728">
    <property type="protein sequence ID" value="PSS02728"/>
    <property type="gene ID" value="CEY00_Acc21140"/>
</dbReference>
<dbReference type="AlphaFoldDB" id="A0A2R6Q630"/>
<organism evidence="2 3">
    <name type="scientific">Actinidia chinensis var. chinensis</name>
    <name type="common">Chinese soft-hair kiwi</name>
    <dbReference type="NCBI Taxonomy" id="1590841"/>
    <lineage>
        <taxon>Eukaryota</taxon>
        <taxon>Viridiplantae</taxon>
        <taxon>Streptophyta</taxon>
        <taxon>Embryophyta</taxon>
        <taxon>Tracheophyta</taxon>
        <taxon>Spermatophyta</taxon>
        <taxon>Magnoliopsida</taxon>
        <taxon>eudicotyledons</taxon>
        <taxon>Gunneridae</taxon>
        <taxon>Pentapetalae</taxon>
        <taxon>asterids</taxon>
        <taxon>Ericales</taxon>
        <taxon>Actinidiaceae</taxon>
        <taxon>Actinidia</taxon>
    </lineage>
</organism>
<dbReference type="OMA" id="LIMQEIC"/>
<evidence type="ECO:0000313" key="3">
    <source>
        <dbReference type="Proteomes" id="UP000241394"/>
    </source>
</evidence>
<evidence type="ECO:0000313" key="2">
    <source>
        <dbReference type="EMBL" id="PSS02728.1"/>
    </source>
</evidence>